<name>A0A5E6MIL8_9BACT</name>
<evidence type="ECO:0000313" key="1">
    <source>
        <dbReference type="EMBL" id="VVM08188.1"/>
    </source>
</evidence>
<gene>
    <name evidence="1" type="ORF">MAMT_02174</name>
</gene>
<dbReference type="Proteomes" id="UP000334923">
    <property type="component" value="Unassembled WGS sequence"/>
</dbReference>
<dbReference type="EMBL" id="CABFVA020000120">
    <property type="protein sequence ID" value="VVM08188.1"/>
    <property type="molecule type" value="Genomic_DNA"/>
</dbReference>
<accession>A0A5E6MIL8</accession>
<reference evidence="1 2" key="1">
    <citation type="submission" date="2019-09" db="EMBL/GenBank/DDBJ databases">
        <authorList>
            <person name="Cremers G."/>
        </authorList>
    </citation>
    <scope>NUCLEOTIDE SEQUENCE [LARGE SCALE GENOMIC DNA]</scope>
    <source>
        <strain evidence="1">4A</strain>
    </source>
</reference>
<dbReference type="AlphaFoldDB" id="A0A5E6MIL8"/>
<protein>
    <submittedName>
        <fullName evidence="1">Uncharacterized protein</fullName>
    </submittedName>
</protein>
<evidence type="ECO:0000313" key="2">
    <source>
        <dbReference type="Proteomes" id="UP000334923"/>
    </source>
</evidence>
<proteinExistence type="predicted"/>
<sequence>MQIRGRLLWNTVYLEQATCQVLDDYVLFFGRAADGIVVMFLGPEVGFGD</sequence>
<organism evidence="1 2">
    <name type="scientific">Methylacidimicrobium tartarophylax</name>
    <dbReference type="NCBI Taxonomy" id="1041768"/>
    <lineage>
        <taxon>Bacteria</taxon>
        <taxon>Pseudomonadati</taxon>
        <taxon>Verrucomicrobiota</taxon>
        <taxon>Methylacidimicrobium</taxon>
    </lineage>
</organism>
<keyword evidence="2" id="KW-1185">Reference proteome</keyword>